<comment type="caution">
    <text evidence="1">The sequence shown here is derived from an EMBL/GenBank/DDBJ whole genome shotgun (WGS) entry which is preliminary data.</text>
</comment>
<dbReference type="PROSITE" id="PS51257">
    <property type="entry name" value="PROKAR_LIPOPROTEIN"/>
    <property type="match status" value="1"/>
</dbReference>
<proteinExistence type="predicted"/>
<evidence type="ECO:0008006" key="3">
    <source>
        <dbReference type="Google" id="ProtNLM"/>
    </source>
</evidence>
<protein>
    <recommendedName>
        <fullName evidence="3">Lipoprotein</fullName>
    </recommendedName>
</protein>
<dbReference type="EMBL" id="JAVDQD010000003">
    <property type="protein sequence ID" value="MDR6240062.1"/>
    <property type="molecule type" value="Genomic_DNA"/>
</dbReference>
<dbReference type="Proteomes" id="UP001185092">
    <property type="component" value="Unassembled WGS sequence"/>
</dbReference>
<keyword evidence="2" id="KW-1185">Reference proteome</keyword>
<dbReference type="AlphaFoldDB" id="A0AAE3XN82"/>
<reference evidence="1" key="1">
    <citation type="submission" date="2023-07" db="EMBL/GenBank/DDBJ databases">
        <title>Genomic Encyclopedia of Type Strains, Phase IV (KMG-IV): sequencing the most valuable type-strain genomes for metagenomic binning, comparative biology and taxonomic classification.</title>
        <authorList>
            <person name="Goeker M."/>
        </authorList>
    </citation>
    <scope>NUCLEOTIDE SEQUENCE</scope>
    <source>
        <strain evidence="1">DSM 26174</strain>
    </source>
</reference>
<evidence type="ECO:0000313" key="1">
    <source>
        <dbReference type="EMBL" id="MDR6240062.1"/>
    </source>
</evidence>
<gene>
    <name evidence="1" type="ORF">HNQ88_003110</name>
</gene>
<dbReference type="RefSeq" id="WP_309939894.1">
    <property type="nucleotide sequence ID" value="NZ_AP025305.1"/>
</dbReference>
<evidence type="ECO:0000313" key="2">
    <source>
        <dbReference type="Proteomes" id="UP001185092"/>
    </source>
</evidence>
<accession>A0AAE3XN82</accession>
<name>A0AAE3XN82_9BACT</name>
<organism evidence="1 2">
    <name type="scientific">Aureibacter tunicatorum</name>
    <dbReference type="NCBI Taxonomy" id="866807"/>
    <lineage>
        <taxon>Bacteria</taxon>
        <taxon>Pseudomonadati</taxon>
        <taxon>Bacteroidota</taxon>
        <taxon>Cytophagia</taxon>
        <taxon>Cytophagales</taxon>
        <taxon>Persicobacteraceae</taxon>
        <taxon>Aureibacter</taxon>
    </lineage>
</organism>
<sequence length="279" mass="32363">MINYLKIYGVFLILVLFYSCGPSKEEKDLREIQLVTHLAETRMKISGEIAGFKKIQYDIGIKKPDSTAYSLFIQKIMSSIDSNESKIEKIPEYYKSAEYLDSYLQIKAQLDSAFEADGIEHIYFFNPEELEKKFYEKDDRRDAFFRQYNLLLALESYVDFQIKSLSNKIPAPKHDGNIYFHLEQDTAKVDKPFEFIIQYEDGQATEEYAKISFDSLKIKQNGEVLKHSVKTYGPAILVKFSPKYTGKCIVSGRANIDFPDMTAFEFYEDFSTHIDISSN</sequence>